<proteinExistence type="predicted"/>
<protein>
    <submittedName>
        <fullName evidence="3">Ovule protein</fullName>
    </submittedName>
</protein>
<reference evidence="3" key="1">
    <citation type="submission" date="2016-11" db="UniProtKB">
        <authorList>
            <consortium name="WormBaseParasite"/>
        </authorList>
    </citation>
    <scope>IDENTIFICATION</scope>
</reference>
<feature type="transmembrane region" description="Helical" evidence="1">
    <location>
        <begin position="15"/>
        <end position="35"/>
    </location>
</feature>
<keyword evidence="1" id="KW-1133">Transmembrane helix</keyword>
<sequence length="106" mass="12398">MNSRKPSTENHQSDSVFVTAVLYYYYYYTFELFIINLSKSSKQITVIPTTGLYVQLLNRTTHMNSNYWNTVITTQFLEVTLRDGLLFHTCKPHICDIDLLNISDFS</sequence>
<name>A0A1I7WF17_HETBA</name>
<evidence type="ECO:0000313" key="2">
    <source>
        <dbReference type="Proteomes" id="UP000095283"/>
    </source>
</evidence>
<dbReference type="AlphaFoldDB" id="A0A1I7WF17"/>
<dbReference type="Proteomes" id="UP000095283">
    <property type="component" value="Unplaced"/>
</dbReference>
<keyword evidence="2" id="KW-1185">Reference proteome</keyword>
<evidence type="ECO:0000313" key="3">
    <source>
        <dbReference type="WBParaSite" id="Hba_03563"/>
    </source>
</evidence>
<accession>A0A1I7WF17</accession>
<keyword evidence="1" id="KW-0812">Transmembrane</keyword>
<evidence type="ECO:0000256" key="1">
    <source>
        <dbReference type="SAM" id="Phobius"/>
    </source>
</evidence>
<dbReference type="WBParaSite" id="Hba_03563">
    <property type="protein sequence ID" value="Hba_03563"/>
    <property type="gene ID" value="Hba_03563"/>
</dbReference>
<organism evidence="2 3">
    <name type="scientific">Heterorhabditis bacteriophora</name>
    <name type="common">Entomopathogenic nematode worm</name>
    <dbReference type="NCBI Taxonomy" id="37862"/>
    <lineage>
        <taxon>Eukaryota</taxon>
        <taxon>Metazoa</taxon>
        <taxon>Ecdysozoa</taxon>
        <taxon>Nematoda</taxon>
        <taxon>Chromadorea</taxon>
        <taxon>Rhabditida</taxon>
        <taxon>Rhabditina</taxon>
        <taxon>Rhabditomorpha</taxon>
        <taxon>Strongyloidea</taxon>
        <taxon>Heterorhabditidae</taxon>
        <taxon>Heterorhabditis</taxon>
    </lineage>
</organism>
<keyword evidence="1" id="KW-0472">Membrane</keyword>